<dbReference type="InParanoid" id="A0A1C7NB26"/>
<name>A0A1C7NB26_9FUNG</name>
<evidence type="ECO:0000313" key="2">
    <source>
        <dbReference type="EMBL" id="OBZ85959.1"/>
    </source>
</evidence>
<dbReference type="Proteomes" id="UP000093000">
    <property type="component" value="Unassembled WGS sequence"/>
</dbReference>
<dbReference type="Pfam" id="PF20597">
    <property type="entry name" value="pAdhesive_15"/>
    <property type="match status" value="2"/>
</dbReference>
<keyword evidence="3" id="KW-1185">Reference proteome</keyword>
<protein>
    <recommendedName>
        <fullName evidence="1">Choice-of-anchor A domain-containing protein</fullName>
    </recommendedName>
</protein>
<feature type="domain" description="Choice-of-anchor A" evidence="1">
    <location>
        <begin position="195"/>
        <end position="290"/>
    </location>
</feature>
<sequence>MLLRFNGVFFGDYRAGKFSGSEGPLAVGGSFRGEHAMINRRQQAHPCDRDDHEFVLNGTNDSPHVKVHGHAFIQYPGQQVDSCSREKEVGKHRYDFKQVQSAALAISNKLAGMFPSWTIDSKGVIVRLATEGVRLRQPYHLFTLPAVCQGQCELEELSFECHLNDDCKIPKEALSHVALDMLLGKGAWTGPVEQTYPQDRLIVFNIPVVDGQTVNIMTDNPSAGLNACNTVYHFYAVDQKGQFARKGQFVIRRNSKYPFSGMILAPQAHIVDSNIGSFAGQIIAQSYEAQADHVQIKDYIAAGDEKCQTFYPDCVPDEFTD</sequence>
<dbReference type="AlphaFoldDB" id="A0A1C7NB26"/>
<evidence type="ECO:0000259" key="1">
    <source>
        <dbReference type="Pfam" id="PF20597"/>
    </source>
</evidence>
<reference evidence="2 3" key="1">
    <citation type="submission" date="2016-03" db="EMBL/GenBank/DDBJ databases">
        <title>Choanephora cucurbitarum.</title>
        <authorList>
            <person name="Min B."/>
            <person name="Park H."/>
            <person name="Park J.-H."/>
            <person name="Shin H.-D."/>
            <person name="Choi I.-G."/>
        </authorList>
    </citation>
    <scope>NUCLEOTIDE SEQUENCE [LARGE SCALE GENOMIC DNA]</scope>
    <source>
        <strain evidence="2 3">KUS-F28377</strain>
    </source>
</reference>
<dbReference type="OrthoDB" id="2286050at2759"/>
<comment type="caution">
    <text evidence="2">The sequence shown here is derived from an EMBL/GenBank/DDBJ whole genome shotgun (WGS) entry which is preliminary data.</text>
</comment>
<dbReference type="InterPro" id="IPR026588">
    <property type="entry name" value="Choice_anch_A"/>
</dbReference>
<accession>A0A1C7NB26</accession>
<dbReference type="STRING" id="101091.A0A1C7NB26"/>
<proteinExistence type="predicted"/>
<feature type="domain" description="Choice-of-anchor A" evidence="1">
    <location>
        <begin position="4"/>
        <end position="124"/>
    </location>
</feature>
<dbReference type="EMBL" id="LUGH01000342">
    <property type="protein sequence ID" value="OBZ85959.1"/>
    <property type="molecule type" value="Genomic_DNA"/>
</dbReference>
<evidence type="ECO:0000313" key="3">
    <source>
        <dbReference type="Proteomes" id="UP000093000"/>
    </source>
</evidence>
<gene>
    <name evidence="2" type="ORF">A0J61_05994</name>
</gene>
<organism evidence="2 3">
    <name type="scientific">Choanephora cucurbitarum</name>
    <dbReference type="NCBI Taxonomy" id="101091"/>
    <lineage>
        <taxon>Eukaryota</taxon>
        <taxon>Fungi</taxon>
        <taxon>Fungi incertae sedis</taxon>
        <taxon>Mucoromycota</taxon>
        <taxon>Mucoromycotina</taxon>
        <taxon>Mucoromycetes</taxon>
        <taxon>Mucorales</taxon>
        <taxon>Mucorineae</taxon>
        <taxon>Choanephoraceae</taxon>
        <taxon>Choanephoroideae</taxon>
        <taxon>Choanephora</taxon>
    </lineage>
</organism>